<sequence length="735" mass="78739">MVPIPQMQQPFTPVQADQMFRWNGGVDGNGFVEPGSPAVNSFAMMPTPGPYGQPSPAPSTALARRQNSRALVPSGARSSFEHGTDNWAGFTEEPGYLQAANSGMDEHDNIDRLEEMAQRAKREAQAKRKQIPPFVQKLSSFLDESRNTDLIRWSDKGDSFIVLDEDEFAKTLIPELFKHNNYASFVRQLNMYGFHKRVGLSDNSMKASERKNKSPSEYYNPYFRRGHPNLLWLINKPKSGNSKKKGKKEEVEGESDEDAAAEEAYGGQNLASAHVGRGPVSNELGPLQKKDLIQVKSQIERLQQQQVAISNMLTKMRQDQTQLYQQAVMFQNMHERHENSINAILNFLANVFRKSLEEQGGVQGVQDLLASIIPSSQGHGQPQMSPGGGVVDLGGFVNQRAQNITSTAGTPKRQQRLLPPIPLHQTNKAALLSQSTTASAAPQTTLHGPQMGTSNPQEGMMKIIHDTNAVSNSGIDLTDMAAKTPASMSDDQRSKMLSIMAGSSASPTPSGAGVSNGIPAASPATSLPAPATPARAPSFGPVTLAYHLEALQRLQSEQATQIDQLTSLLGPLSPSGRIPGLDEHGNPNTNYFDNVDYDQFINTNAFSDPNYDAAGFDGIGIHNAGDTTGDFNFSLDGNTATTTATTTMTTTAGPDFVPGGASGAGVGAAAGVEAVGSNSSSNSNTVAPGFETGRVLETTSAANSPSTAGTEDITPSELFDGNSPDHRVTKRRRKG</sequence>
<dbReference type="InterPro" id="IPR036390">
    <property type="entry name" value="WH_DNA-bd_sf"/>
</dbReference>
<keyword evidence="3" id="KW-0238">DNA-binding</keyword>
<evidence type="ECO:0000256" key="5">
    <source>
        <dbReference type="RuleBase" id="RU004020"/>
    </source>
</evidence>
<accession>A0A175WG74</accession>
<feature type="domain" description="HSF-type DNA-binding" evidence="8">
    <location>
        <begin position="130"/>
        <end position="237"/>
    </location>
</feature>
<feature type="compositionally biased region" description="Acidic residues" evidence="7">
    <location>
        <begin position="251"/>
        <end position="261"/>
    </location>
</feature>
<evidence type="ECO:0000256" key="4">
    <source>
        <dbReference type="ARBA" id="ARBA00023242"/>
    </source>
</evidence>
<dbReference type="GO" id="GO:0005634">
    <property type="term" value="C:nucleus"/>
    <property type="evidence" value="ECO:0007669"/>
    <property type="project" value="UniProtKB-SubCell"/>
</dbReference>
<evidence type="ECO:0000256" key="1">
    <source>
        <dbReference type="ARBA" id="ARBA00004123"/>
    </source>
</evidence>
<dbReference type="STRING" id="100816.A0A175WG74"/>
<protein>
    <submittedName>
        <fullName evidence="9">Heat shock factor protein</fullName>
    </submittedName>
</protein>
<dbReference type="Proteomes" id="UP000078237">
    <property type="component" value="Unassembled WGS sequence"/>
</dbReference>
<feature type="coiled-coil region" evidence="6">
    <location>
        <begin position="103"/>
        <end position="130"/>
    </location>
</feature>
<evidence type="ECO:0000256" key="3">
    <source>
        <dbReference type="ARBA" id="ARBA00023125"/>
    </source>
</evidence>
<keyword evidence="4" id="KW-0539">Nucleus</keyword>
<reference evidence="9 10" key="1">
    <citation type="journal article" date="2016" name="Genome Announc.">
        <title>Genome Sequence of Madurella mycetomatis mm55, Isolated from a Human Mycetoma Case in Sudan.</title>
        <authorList>
            <person name="Smit S."/>
            <person name="Derks M.F."/>
            <person name="Bervoets S."/>
            <person name="Fahal A."/>
            <person name="van Leeuwen W."/>
            <person name="van Belkum A."/>
            <person name="van de Sande W.W."/>
        </authorList>
    </citation>
    <scope>NUCLEOTIDE SEQUENCE [LARGE SCALE GENOMIC DNA]</scope>
    <source>
        <strain evidence="10">mm55</strain>
    </source>
</reference>
<dbReference type="GO" id="GO:0043565">
    <property type="term" value="F:sequence-specific DNA binding"/>
    <property type="evidence" value="ECO:0007669"/>
    <property type="project" value="InterPro"/>
</dbReference>
<dbReference type="SMART" id="SM00415">
    <property type="entry name" value="HSF"/>
    <property type="match status" value="1"/>
</dbReference>
<dbReference type="SUPFAM" id="SSF46785">
    <property type="entry name" value="Winged helix' DNA-binding domain"/>
    <property type="match status" value="1"/>
</dbReference>
<feature type="region of interest" description="Disordered" evidence="7">
    <location>
        <begin position="233"/>
        <end position="261"/>
    </location>
</feature>
<name>A0A175WG74_9PEZI</name>
<dbReference type="InterPro" id="IPR036388">
    <property type="entry name" value="WH-like_DNA-bd_sf"/>
</dbReference>
<keyword evidence="6" id="KW-0175">Coiled coil</keyword>
<comment type="similarity">
    <text evidence="2 5">Belongs to the HSF family.</text>
</comment>
<dbReference type="PANTHER" id="PTHR10015:SF427">
    <property type="entry name" value="HEAT SHOCK FACTOR PROTEIN"/>
    <property type="match status" value="1"/>
</dbReference>
<proteinExistence type="inferred from homology"/>
<evidence type="ECO:0000313" key="9">
    <source>
        <dbReference type="EMBL" id="KXX82798.1"/>
    </source>
</evidence>
<dbReference type="FunFam" id="1.10.10.10:FF:000173">
    <property type="entry name" value="Heat shock transcription factor Hsf1"/>
    <property type="match status" value="1"/>
</dbReference>
<dbReference type="VEuPathDB" id="FungiDB:MMYC01_200752"/>
<dbReference type="EMBL" id="LCTW02000008">
    <property type="protein sequence ID" value="KXX82798.1"/>
    <property type="molecule type" value="Genomic_DNA"/>
</dbReference>
<comment type="caution">
    <text evidence="9">The sequence shown here is derived from an EMBL/GenBank/DDBJ whole genome shotgun (WGS) entry which is preliminary data.</text>
</comment>
<evidence type="ECO:0000259" key="8">
    <source>
        <dbReference type="SMART" id="SM00415"/>
    </source>
</evidence>
<dbReference type="PANTHER" id="PTHR10015">
    <property type="entry name" value="HEAT SHOCK TRANSCRIPTION FACTOR"/>
    <property type="match status" value="1"/>
</dbReference>
<gene>
    <name evidence="9" type="ORF">MMYC01_200752</name>
</gene>
<comment type="subcellular location">
    <subcellularLocation>
        <location evidence="1">Nucleus</location>
    </subcellularLocation>
</comment>
<feature type="region of interest" description="Disordered" evidence="7">
    <location>
        <begin position="695"/>
        <end position="735"/>
    </location>
</feature>
<dbReference type="Pfam" id="PF00447">
    <property type="entry name" value="HSF_DNA-bind"/>
    <property type="match status" value="1"/>
</dbReference>
<dbReference type="InterPro" id="IPR000232">
    <property type="entry name" value="HSF_DNA-bd"/>
</dbReference>
<evidence type="ECO:0000256" key="7">
    <source>
        <dbReference type="SAM" id="MobiDB-lite"/>
    </source>
</evidence>
<feature type="compositionally biased region" description="Polar residues" evidence="7">
    <location>
        <begin position="697"/>
        <end position="709"/>
    </location>
</feature>
<dbReference type="PRINTS" id="PR00056">
    <property type="entry name" value="HSFDOMAIN"/>
</dbReference>
<dbReference type="Gene3D" id="1.10.10.10">
    <property type="entry name" value="Winged helix-like DNA-binding domain superfamily/Winged helix DNA-binding domain"/>
    <property type="match status" value="1"/>
</dbReference>
<dbReference type="OrthoDB" id="60033at2759"/>
<evidence type="ECO:0000256" key="6">
    <source>
        <dbReference type="SAM" id="Coils"/>
    </source>
</evidence>
<dbReference type="AlphaFoldDB" id="A0A175WG74"/>
<keyword evidence="9" id="KW-0346">Stress response</keyword>
<keyword evidence="10" id="KW-1185">Reference proteome</keyword>
<organism evidence="9 10">
    <name type="scientific">Madurella mycetomatis</name>
    <dbReference type="NCBI Taxonomy" id="100816"/>
    <lineage>
        <taxon>Eukaryota</taxon>
        <taxon>Fungi</taxon>
        <taxon>Dikarya</taxon>
        <taxon>Ascomycota</taxon>
        <taxon>Pezizomycotina</taxon>
        <taxon>Sordariomycetes</taxon>
        <taxon>Sordariomycetidae</taxon>
        <taxon>Sordariales</taxon>
        <taxon>Sordariales incertae sedis</taxon>
        <taxon>Madurella</taxon>
    </lineage>
</organism>
<evidence type="ECO:0000313" key="10">
    <source>
        <dbReference type="Proteomes" id="UP000078237"/>
    </source>
</evidence>
<dbReference type="GO" id="GO:0003700">
    <property type="term" value="F:DNA-binding transcription factor activity"/>
    <property type="evidence" value="ECO:0007669"/>
    <property type="project" value="InterPro"/>
</dbReference>
<evidence type="ECO:0000256" key="2">
    <source>
        <dbReference type="ARBA" id="ARBA00006403"/>
    </source>
</evidence>